<sequence>MVLSSDVIKSEYDFRDYKIIRLRNGLQALIVHDPAISSKHKSEDEDDGKIKLLTAAVALTVGVGNLDSLELYGLPHLIEHVYSPKSEKFSEDDGSENFSEDDGIEKLSEDDESENVSKNDGFRDFIYEHGGYANACTYAEFTSYQFNIREKYLKAALERFANCLIEPVIEELALKKEVGIIDSEFYEEKDNHQRILECLRSHTLIESHPYHNVFHGGNKQSLMGDKDDYGDLRDKVVKFHRENYQGKKMKLVVIGGDLDPPDNTSWHPPFEDPMMISTFSPT</sequence>
<organism evidence="9 10">
    <name type="scientific">Trifolium pratense</name>
    <name type="common">Red clover</name>
    <dbReference type="NCBI Taxonomy" id="57577"/>
    <lineage>
        <taxon>Eukaryota</taxon>
        <taxon>Viridiplantae</taxon>
        <taxon>Streptophyta</taxon>
        <taxon>Embryophyta</taxon>
        <taxon>Tracheophyta</taxon>
        <taxon>Spermatophyta</taxon>
        <taxon>Magnoliopsida</taxon>
        <taxon>eudicotyledons</taxon>
        <taxon>Gunneridae</taxon>
        <taxon>Pentapetalae</taxon>
        <taxon>rosids</taxon>
        <taxon>fabids</taxon>
        <taxon>Fabales</taxon>
        <taxon>Fabaceae</taxon>
        <taxon>Papilionoideae</taxon>
        <taxon>50 kb inversion clade</taxon>
        <taxon>NPAAA clade</taxon>
        <taxon>Hologalegina</taxon>
        <taxon>IRL clade</taxon>
        <taxon>Trifolieae</taxon>
        <taxon>Trifolium</taxon>
    </lineage>
</organism>
<dbReference type="Gene3D" id="3.30.830.10">
    <property type="entry name" value="Metalloenzyme, LuxS/M16 peptidase-like"/>
    <property type="match status" value="1"/>
</dbReference>
<dbReference type="ExpressionAtlas" id="A0A2K3N630">
    <property type="expression patterns" value="baseline"/>
</dbReference>
<dbReference type="PANTHER" id="PTHR43690:SF18">
    <property type="entry name" value="INSULIN-DEGRADING ENZYME-RELATED"/>
    <property type="match status" value="1"/>
</dbReference>
<dbReference type="InterPro" id="IPR011249">
    <property type="entry name" value="Metalloenz_LuxS/M16"/>
</dbReference>
<feature type="non-terminal residue" evidence="9">
    <location>
        <position position="282"/>
    </location>
</feature>
<reference evidence="9 10" key="1">
    <citation type="journal article" date="2014" name="Am. J. Bot.">
        <title>Genome assembly and annotation for red clover (Trifolium pratense; Fabaceae).</title>
        <authorList>
            <person name="Istvanek J."/>
            <person name="Jaros M."/>
            <person name="Krenek A."/>
            <person name="Repkova J."/>
        </authorList>
    </citation>
    <scope>NUCLEOTIDE SEQUENCE [LARGE SCALE GENOMIC DNA]</scope>
    <source>
        <strain evidence="10">cv. Tatra</strain>
        <tissue evidence="9">Young leaves</tissue>
    </source>
</reference>
<evidence type="ECO:0000256" key="4">
    <source>
        <dbReference type="ARBA" id="ARBA00022801"/>
    </source>
</evidence>
<comment type="caution">
    <text evidence="9">The sequence shown here is derived from an EMBL/GenBank/DDBJ whole genome shotgun (WGS) entry which is preliminary data.</text>
</comment>
<dbReference type="InterPro" id="IPR011765">
    <property type="entry name" value="Pept_M16_N"/>
</dbReference>
<evidence type="ECO:0000259" key="8">
    <source>
        <dbReference type="Pfam" id="PF00675"/>
    </source>
</evidence>
<comment type="similarity">
    <text evidence="1">Belongs to the peptidase M16 family.</text>
</comment>
<feature type="compositionally biased region" description="Acidic residues" evidence="7">
    <location>
        <begin position="92"/>
        <end position="114"/>
    </location>
</feature>
<keyword evidence="2" id="KW-0645">Protease</keyword>
<dbReference type="Pfam" id="PF00675">
    <property type="entry name" value="Peptidase_M16"/>
    <property type="match status" value="1"/>
</dbReference>
<evidence type="ECO:0000256" key="1">
    <source>
        <dbReference type="ARBA" id="ARBA00007261"/>
    </source>
</evidence>
<dbReference type="STRING" id="57577.A0A2K3N630"/>
<proteinExistence type="inferred from homology"/>
<gene>
    <name evidence="9" type="ORF">L195_g021746</name>
</gene>
<dbReference type="Proteomes" id="UP000236291">
    <property type="component" value="Unassembled WGS sequence"/>
</dbReference>
<evidence type="ECO:0000313" key="9">
    <source>
        <dbReference type="EMBL" id="PNX98498.1"/>
    </source>
</evidence>
<accession>A0A2K3N630</accession>
<dbReference type="PANTHER" id="PTHR43690">
    <property type="entry name" value="NARDILYSIN"/>
    <property type="match status" value="1"/>
</dbReference>
<dbReference type="SUPFAM" id="SSF63411">
    <property type="entry name" value="LuxS/MPP-like metallohydrolase"/>
    <property type="match status" value="1"/>
</dbReference>
<dbReference type="EMBL" id="ASHM01016708">
    <property type="protein sequence ID" value="PNX98498.1"/>
    <property type="molecule type" value="Genomic_DNA"/>
</dbReference>
<evidence type="ECO:0000256" key="6">
    <source>
        <dbReference type="ARBA" id="ARBA00023049"/>
    </source>
</evidence>
<dbReference type="GO" id="GO:0008237">
    <property type="term" value="F:metallopeptidase activity"/>
    <property type="evidence" value="ECO:0007669"/>
    <property type="project" value="UniProtKB-KW"/>
</dbReference>
<dbReference type="GO" id="GO:0046872">
    <property type="term" value="F:metal ion binding"/>
    <property type="evidence" value="ECO:0007669"/>
    <property type="project" value="UniProtKB-KW"/>
</dbReference>
<reference evidence="9 10" key="2">
    <citation type="journal article" date="2017" name="Front. Plant Sci.">
        <title>Gene Classification and Mining of Molecular Markers Useful in Red Clover (Trifolium pratense) Breeding.</title>
        <authorList>
            <person name="Istvanek J."/>
            <person name="Dluhosova J."/>
            <person name="Dluhos P."/>
            <person name="Patkova L."/>
            <person name="Nedelnik J."/>
            <person name="Repkova J."/>
        </authorList>
    </citation>
    <scope>NUCLEOTIDE SEQUENCE [LARGE SCALE GENOMIC DNA]</scope>
    <source>
        <strain evidence="10">cv. Tatra</strain>
        <tissue evidence="9">Young leaves</tissue>
    </source>
</reference>
<evidence type="ECO:0000256" key="7">
    <source>
        <dbReference type="SAM" id="MobiDB-lite"/>
    </source>
</evidence>
<keyword evidence="4" id="KW-0378">Hydrolase</keyword>
<feature type="domain" description="Peptidase M16 N-terminal" evidence="8">
    <location>
        <begin position="113"/>
        <end position="210"/>
    </location>
</feature>
<name>A0A2K3N630_TRIPR</name>
<keyword evidence="5" id="KW-0862">Zinc</keyword>
<feature type="region of interest" description="Disordered" evidence="7">
    <location>
        <begin position="87"/>
        <end position="116"/>
    </location>
</feature>
<keyword evidence="3" id="KW-0479">Metal-binding</keyword>
<evidence type="ECO:0000256" key="3">
    <source>
        <dbReference type="ARBA" id="ARBA00022723"/>
    </source>
</evidence>
<dbReference type="InterPro" id="IPR050626">
    <property type="entry name" value="Peptidase_M16"/>
</dbReference>
<evidence type="ECO:0000313" key="10">
    <source>
        <dbReference type="Proteomes" id="UP000236291"/>
    </source>
</evidence>
<dbReference type="AlphaFoldDB" id="A0A2K3N630"/>
<evidence type="ECO:0000256" key="5">
    <source>
        <dbReference type="ARBA" id="ARBA00022833"/>
    </source>
</evidence>
<dbReference type="GO" id="GO:0006508">
    <property type="term" value="P:proteolysis"/>
    <property type="evidence" value="ECO:0007669"/>
    <property type="project" value="UniProtKB-KW"/>
</dbReference>
<protein>
    <submittedName>
        <fullName evidence="9">Insulin-degrading enzyme-like protein</fullName>
    </submittedName>
</protein>
<dbReference type="GO" id="GO:0005829">
    <property type="term" value="C:cytosol"/>
    <property type="evidence" value="ECO:0007669"/>
    <property type="project" value="TreeGrafter"/>
</dbReference>
<evidence type="ECO:0000256" key="2">
    <source>
        <dbReference type="ARBA" id="ARBA00022670"/>
    </source>
</evidence>
<keyword evidence="6" id="KW-0482">Metalloprotease</keyword>